<evidence type="ECO:0000313" key="1">
    <source>
        <dbReference type="EMBL" id="MDC8753680.1"/>
    </source>
</evidence>
<dbReference type="RefSeq" id="WP_273676225.1">
    <property type="nucleotide sequence ID" value="NZ_JAQQXQ010000002.1"/>
</dbReference>
<dbReference type="Proteomes" id="UP001216558">
    <property type="component" value="Unassembled WGS sequence"/>
</dbReference>
<comment type="caution">
    <text evidence="1">The sequence shown here is derived from an EMBL/GenBank/DDBJ whole genome shotgun (WGS) entry which is preliminary data.</text>
</comment>
<protein>
    <submittedName>
        <fullName evidence="1">Uncharacterized protein</fullName>
    </submittedName>
</protein>
<organism evidence="1 2">
    <name type="scientific">Erythrobacter fulvus</name>
    <dbReference type="NCBI Taxonomy" id="2987523"/>
    <lineage>
        <taxon>Bacteria</taxon>
        <taxon>Pseudomonadati</taxon>
        <taxon>Pseudomonadota</taxon>
        <taxon>Alphaproteobacteria</taxon>
        <taxon>Sphingomonadales</taxon>
        <taxon>Erythrobacteraceae</taxon>
        <taxon>Erythrobacter/Porphyrobacter group</taxon>
        <taxon>Erythrobacter</taxon>
    </lineage>
</organism>
<name>A0ABT5JLP2_9SPHN</name>
<accession>A0ABT5JLP2</accession>
<reference evidence="1 2" key="1">
    <citation type="submission" date="2022-10" db="EMBL/GenBank/DDBJ databases">
        <title>Erythrobacter sp. sf7 Genome sequencing.</title>
        <authorList>
            <person name="Park S."/>
        </authorList>
    </citation>
    <scope>NUCLEOTIDE SEQUENCE [LARGE SCALE GENOMIC DNA]</scope>
    <source>
        <strain evidence="2">sf7</strain>
    </source>
</reference>
<evidence type="ECO:0000313" key="2">
    <source>
        <dbReference type="Proteomes" id="UP001216558"/>
    </source>
</evidence>
<dbReference type="EMBL" id="JAQQXQ010000002">
    <property type="protein sequence ID" value="MDC8753680.1"/>
    <property type="molecule type" value="Genomic_DNA"/>
</dbReference>
<sequence length="244" mass="26036">MVGSTRRTLLAGLIGAGFASGLIARPAALLAALPALRLPKGAMRLERELVRSLGGGQAVTVRRSWDIGFAQQARGIVVSGAQVAVAVDAPENLAALARIEEQRDTAAMFPIMLSDSGRILAGGKGEAPADDLAAAMRAAERMIAARPQSEARRNDIRRYLAELHRTGSGLFETLPADLFYPSGEAVEEVESVALPDGLTGEFALSWRARAVPDAGWLAEGERAITTRIEGLERRSQEVWRLRSA</sequence>
<gene>
    <name evidence="1" type="ORF">OIK40_03385</name>
</gene>
<keyword evidence="2" id="KW-1185">Reference proteome</keyword>
<proteinExistence type="predicted"/>